<comment type="similarity">
    <text evidence="3 10">Belongs to the riboflavin transporter family.</text>
</comment>
<evidence type="ECO:0000313" key="13">
    <source>
        <dbReference type="Proteomes" id="UP000314987"/>
    </source>
</evidence>
<dbReference type="OrthoDB" id="9995836at2759"/>
<evidence type="ECO:0000256" key="7">
    <source>
        <dbReference type="ARBA" id="ARBA00022989"/>
    </source>
</evidence>
<evidence type="ECO:0000313" key="11">
    <source>
        <dbReference type="Ensembl" id="ENSVURP00010002926.1"/>
    </source>
</evidence>
<dbReference type="Proteomes" id="UP000314987">
    <property type="component" value="Unassembled WGS sequence"/>
</dbReference>
<dbReference type="Ensembl" id="ENSVURT00010021355.1">
    <property type="protein sequence ID" value="ENSVURP00010018790.1"/>
    <property type="gene ID" value="ENSVURG00010014304.1"/>
</dbReference>
<organism evidence="11 13">
    <name type="scientific">Vombatus ursinus</name>
    <name type="common">Common wombat</name>
    <dbReference type="NCBI Taxonomy" id="29139"/>
    <lineage>
        <taxon>Eukaryota</taxon>
        <taxon>Metazoa</taxon>
        <taxon>Chordata</taxon>
        <taxon>Craniata</taxon>
        <taxon>Vertebrata</taxon>
        <taxon>Euteleostomi</taxon>
        <taxon>Mammalia</taxon>
        <taxon>Metatheria</taxon>
        <taxon>Diprotodontia</taxon>
        <taxon>Vombatidae</taxon>
        <taxon>Vombatus</taxon>
    </lineage>
</organism>
<dbReference type="GO" id="GO:0005886">
    <property type="term" value="C:plasma membrane"/>
    <property type="evidence" value="ECO:0007669"/>
    <property type="project" value="UniProtKB-SubCell"/>
</dbReference>
<evidence type="ECO:0000313" key="12">
    <source>
        <dbReference type="Ensembl" id="ENSVURP00010018790.1"/>
    </source>
</evidence>
<feature type="transmembrane region" description="Helical" evidence="10">
    <location>
        <begin position="424"/>
        <end position="447"/>
    </location>
</feature>
<keyword evidence="9" id="KW-0325">Glycoprotein</keyword>
<feature type="transmembrane region" description="Helical" evidence="10">
    <location>
        <begin position="218"/>
        <end position="238"/>
    </location>
</feature>
<dbReference type="OMA" id="CGAAAQM"/>
<proteinExistence type="inferred from homology"/>
<reference evidence="11" key="2">
    <citation type="submission" date="2025-05" db="UniProtKB">
        <authorList>
            <consortium name="Ensembl"/>
        </authorList>
    </citation>
    <scope>IDENTIFICATION</scope>
</reference>
<dbReference type="GO" id="GO:0032217">
    <property type="term" value="F:riboflavin transmembrane transporter activity"/>
    <property type="evidence" value="ECO:0007669"/>
    <property type="project" value="UniProtKB-UniRule"/>
</dbReference>
<protein>
    <recommendedName>
        <fullName evidence="10">Riboflavin transporter</fullName>
    </recommendedName>
</protein>
<dbReference type="GeneTree" id="ENSGT00390000003774"/>
<evidence type="ECO:0000256" key="6">
    <source>
        <dbReference type="ARBA" id="ARBA00022692"/>
    </source>
</evidence>
<dbReference type="InterPro" id="IPR009357">
    <property type="entry name" value="Riboflavin_transptr"/>
</dbReference>
<dbReference type="AlphaFoldDB" id="A0A4X2JYT0"/>
<evidence type="ECO:0000256" key="5">
    <source>
        <dbReference type="ARBA" id="ARBA00022475"/>
    </source>
</evidence>
<evidence type="ECO:0000256" key="1">
    <source>
        <dbReference type="ARBA" id="ARBA00000215"/>
    </source>
</evidence>
<feature type="transmembrane region" description="Helical" evidence="10">
    <location>
        <begin position="73"/>
        <end position="93"/>
    </location>
</feature>
<feature type="transmembrane region" description="Helical" evidence="10">
    <location>
        <begin position="296"/>
        <end position="317"/>
    </location>
</feature>
<dbReference type="STRING" id="29139.ENSVURP00010002926"/>
<dbReference type="Pfam" id="PF06237">
    <property type="entry name" value="SLC52_ribofla_tr"/>
    <property type="match status" value="1"/>
</dbReference>
<evidence type="ECO:0000256" key="2">
    <source>
        <dbReference type="ARBA" id="ARBA00004651"/>
    </source>
</evidence>
<name>A0A4X2JYT0_VOMUR</name>
<keyword evidence="5 10" id="KW-1003">Cell membrane</keyword>
<dbReference type="GeneID" id="114047335"/>
<dbReference type="RefSeq" id="XP_027723931.1">
    <property type="nucleotide sequence ID" value="XM_027868130.1"/>
</dbReference>
<feature type="transmembrane region" description="Helical" evidence="10">
    <location>
        <begin position="356"/>
        <end position="374"/>
    </location>
</feature>
<feature type="transmembrane region" description="Helical" evidence="10">
    <location>
        <begin position="42"/>
        <end position="61"/>
    </location>
</feature>
<evidence type="ECO:0000256" key="4">
    <source>
        <dbReference type="ARBA" id="ARBA00022448"/>
    </source>
</evidence>
<feature type="transmembrane region" description="Helical" evidence="10">
    <location>
        <begin position="329"/>
        <end position="349"/>
    </location>
</feature>
<evidence type="ECO:0000256" key="3">
    <source>
        <dbReference type="ARBA" id="ARBA00006366"/>
    </source>
</evidence>
<feature type="transmembrane region" description="Helical" evidence="10">
    <location>
        <begin position="137"/>
        <end position="158"/>
    </location>
</feature>
<reference evidence="13" key="1">
    <citation type="submission" date="2018-12" db="EMBL/GenBank/DDBJ databases">
        <authorList>
            <person name="Yazar S."/>
        </authorList>
    </citation>
    <scope>NUCLEOTIDE SEQUENCE [LARGE SCALE GENOMIC DNA]</scope>
</reference>
<keyword evidence="13" id="KW-1185">Reference proteome</keyword>
<feature type="transmembrane region" description="Helical" evidence="10">
    <location>
        <begin position="105"/>
        <end position="130"/>
    </location>
</feature>
<dbReference type="Ensembl" id="ENSVURT00010003316.1">
    <property type="protein sequence ID" value="ENSVURP00010002926.1"/>
    <property type="gene ID" value="ENSVURG00010002377.1"/>
</dbReference>
<evidence type="ECO:0000256" key="9">
    <source>
        <dbReference type="ARBA" id="ARBA00023180"/>
    </source>
</evidence>
<sequence length="465" mass="50164">MALLTHLLVCIFGSGSWVAINGLWVELPLLVTKLPEGWYLPSYLTIIIQLANVGPLFITLLHRFRPGYLSEVPVIYVVLALGTTACFLFAFLWEKTSVVAGVLHSTAFLVLTFFLALVDCTSSVTFLPFMARLPAQYLTSFFVGEGLSGLLPALVALAQGSGLNSCSQVTNSSITTEPPNITKASFTLGSLNITLNPDLTTSTPQLETCYIPANFSPFVFFLLLTIMMACCLTAFFGLTRLPKQWELSTEDLLVSQVTLRSFQLQEASAGSSNRDSCLSVARPEEKKTTVWPQAQLAFIYILVVFTNALTNGILPSVQTYSCMSYGSVAYHLSATLSAMANPLACLLAMCLPSRSLLWLGVITVVGTGFGAYNMAMAVLSPCPLLKGSHWGEAIIVISWVLFTGTLSYVKVMTGVLLRDLSHSALVWCGAAEQMGSAFGAILMFPLVNVLNLFKSADGSSQQCPS</sequence>
<keyword evidence="7 10" id="KW-1133">Transmembrane helix</keyword>
<gene>
    <name evidence="11" type="primary">LOC114047335</name>
    <name evidence="12" type="synonym">LOC114047333</name>
</gene>
<dbReference type="RefSeq" id="XP_027723930.1">
    <property type="nucleotide sequence ID" value="XM_027868129.1"/>
</dbReference>
<accession>A0A4X2JYT0</accession>
<dbReference type="PANTHER" id="PTHR12929:SF4">
    <property type="entry name" value="SOLUTE CARRIER FAMILY 52, RIBOFLAVIN TRANSPORTER, MEMBER 3"/>
    <property type="match status" value="1"/>
</dbReference>
<evidence type="ECO:0000256" key="8">
    <source>
        <dbReference type="ARBA" id="ARBA00023136"/>
    </source>
</evidence>
<keyword evidence="4 10" id="KW-0813">Transport</keyword>
<keyword evidence="6 10" id="KW-0812">Transmembrane</keyword>
<comment type="subcellular location">
    <subcellularLocation>
        <location evidence="2 10">Cell membrane</location>
        <topology evidence="2 10">Multi-pass membrane protein</topology>
    </subcellularLocation>
</comment>
<evidence type="ECO:0000256" key="10">
    <source>
        <dbReference type="RuleBase" id="RU368035"/>
    </source>
</evidence>
<dbReference type="PANTHER" id="PTHR12929">
    <property type="entry name" value="SOLUTE CARRIER FAMILY 52"/>
    <property type="match status" value="1"/>
</dbReference>
<comment type="function">
    <text evidence="10">Plasma membrane transporter mediating the uptake by cells of the water soluble vitamin B2/riboflavin that plays a key role in biochemical oxidation-reduction reactions of the carbohydrate, lipid, and amino acid metabolism.</text>
</comment>
<feature type="transmembrane region" description="Helical" evidence="10">
    <location>
        <begin position="394"/>
        <end position="417"/>
    </location>
</feature>
<comment type="catalytic activity">
    <reaction evidence="1 10">
        <text>riboflavin(in) = riboflavin(out)</text>
        <dbReference type="Rhea" id="RHEA:35015"/>
        <dbReference type="ChEBI" id="CHEBI:57986"/>
    </reaction>
</comment>
<keyword evidence="8 10" id="KW-0472">Membrane</keyword>